<evidence type="ECO:0000313" key="2">
    <source>
        <dbReference type="EMBL" id="TCG07417.1"/>
    </source>
</evidence>
<sequence>MSRPEPNNSEIETANSDEKRPSLGVIMLDPDDLPDKRSDNADNAVVMPFMVDDPALWPVPLRKTVAEGADAVSNKVPTPEAARGILQAARRLDGHTDLIIGNCGYMWASRKHLYGQTSTPLLTSALEFLDLALRITSQPVGIITWDATPLVPLLADQPGFERLRCVSICDLPDWASWGLDPWASQEPCRWSKERMAQQLAERLIKAFGKDGVLNDVGVLLLECTLVPDFRKTIRAVTSIPVLDLLHFAKAALE</sequence>
<protein>
    <recommendedName>
        <fullName evidence="4">Aspartate/glutamate racemase family protein</fullName>
    </recommendedName>
</protein>
<dbReference type="EMBL" id="MWML01000067">
    <property type="protein sequence ID" value="TCG07417.1"/>
    <property type="molecule type" value="Genomic_DNA"/>
</dbReference>
<name>A0A4R0XJB5_9BURK</name>
<evidence type="ECO:0000256" key="1">
    <source>
        <dbReference type="SAM" id="MobiDB-lite"/>
    </source>
</evidence>
<keyword evidence="3" id="KW-1185">Reference proteome</keyword>
<dbReference type="Proteomes" id="UP000294200">
    <property type="component" value="Unassembled WGS sequence"/>
</dbReference>
<feature type="compositionally biased region" description="Polar residues" evidence="1">
    <location>
        <begin position="1"/>
        <end position="14"/>
    </location>
</feature>
<gene>
    <name evidence="2" type="ORF">BZM27_19455</name>
</gene>
<evidence type="ECO:0000313" key="3">
    <source>
        <dbReference type="Proteomes" id="UP000294200"/>
    </source>
</evidence>
<feature type="region of interest" description="Disordered" evidence="1">
    <location>
        <begin position="1"/>
        <end position="38"/>
    </location>
</feature>
<comment type="caution">
    <text evidence="2">The sequence shown here is derived from an EMBL/GenBank/DDBJ whole genome shotgun (WGS) entry which is preliminary data.</text>
</comment>
<organism evidence="2 3">
    <name type="scientific">Paraburkholderia steynii</name>
    <dbReference type="NCBI Taxonomy" id="1245441"/>
    <lineage>
        <taxon>Bacteria</taxon>
        <taxon>Pseudomonadati</taxon>
        <taxon>Pseudomonadota</taxon>
        <taxon>Betaproteobacteria</taxon>
        <taxon>Burkholderiales</taxon>
        <taxon>Burkholderiaceae</taxon>
        <taxon>Paraburkholderia</taxon>
    </lineage>
</organism>
<accession>A0A4R0XJB5</accession>
<evidence type="ECO:0008006" key="4">
    <source>
        <dbReference type="Google" id="ProtNLM"/>
    </source>
</evidence>
<dbReference type="AlphaFoldDB" id="A0A4R0XJB5"/>
<reference evidence="2 3" key="1">
    <citation type="submission" date="2017-02" db="EMBL/GenBank/DDBJ databases">
        <title>Paraburkholderia sophoroidis sp. nov. and Paraburkholderia steynii sp. nov. rhizobial symbionts of the fynbos legume Hypocalyptus sophoroides.</title>
        <authorList>
            <person name="Steenkamp E.T."/>
            <person name="Beukes C.W."/>
            <person name="Van Zyl E."/>
            <person name="Avontuur J."/>
            <person name="Chan W.Y."/>
            <person name="Hassen A."/>
            <person name="Palmer M."/>
            <person name="Mthombeni L."/>
            <person name="Phalane F."/>
            <person name="Sereme K."/>
            <person name="Venter S.N."/>
        </authorList>
    </citation>
    <scope>NUCLEOTIDE SEQUENCE [LARGE SCALE GENOMIC DNA]</scope>
    <source>
        <strain evidence="2 3">HC1.1ba</strain>
    </source>
</reference>
<proteinExistence type="predicted"/>